<protein>
    <submittedName>
        <fullName evidence="2">Uncharacterized protein</fullName>
    </submittedName>
</protein>
<name>A0ABD2MJ32_9CUCU</name>
<dbReference type="EMBL" id="JABFTP020000001">
    <property type="protein sequence ID" value="KAL3266312.1"/>
    <property type="molecule type" value="Genomic_DNA"/>
</dbReference>
<proteinExistence type="predicted"/>
<evidence type="ECO:0000313" key="2">
    <source>
        <dbReference type="EMBL" id="KAL3266312.1"/>
    </source>
</evidence>
<feature type="compositionally biased region" description="Low complexity" evidence="1">
    <location>
        <begin position="11"/>
        <end position="24"/>
    </location>
</feature>
<comment type="caution">
    <text evidence="2">The sequence shown here is derived from an EMBL/GenBank/DDBJ whole genome shotgun (WGS) entry which is preliminary data.</text>
</comment>
<dbReference type="AlphaFoldDB" id="A0ABD2MJ32"/>
<evidence type="ECO:0000313" key="3">
    <source>
        <dbReference type="Proteomes" id="UP001516400"/>
    </source>
</evidence>
<organism evidence="2 3">
    <name type="scientific">Cryptolaemus montrouzieri</name>
    <dbReference type="NCBI Taxonomy" id="559131"/>
    <lineage>
        <taxon>Eukaryota</taxon>
        <taxon>Metazoa</taxon>
        <taxon>Ecdysozoa</taxon>
        <taxon>Arthropoda</taxon>
        <taxon>Hexapoda</taxon>
        <taxon>Insecta</taxon>
        <taxon>Pterygota</taxon>
        <taxon>Neoptera</taxon>
        <taxon>Endopterygota</taxon>
        <taxon>Coleoptera</taxon>
        <taxon>Polyphaga</taxon>
        <taxon>Cucujiformia</taxon>
        <taxon>Coccinelloidea</taxon>
        <taxon>Coccinellidae</taxon>
        <taxon>Scymninae</taxon>
        <taxon>Scymnini</taxon>
        <taxon>Cryptolaemus</taxon>
    </lineage>
</organism>
<feature type="region of interest" description="Disordered" evidence="1">
    <location>
        <begin position="1"/>
        <end position="30"/>
    </location>
</feature>
<dbReference type="Proteomes" id="UP001516400">
    <property type="component" value="Unassembled WGS sequence"/>
</dbReference>
<gene>
    <name evidence="2" type="ORF">HHI36_010490</name>
</gene>
<reference evidence="2 3" key="1">
    <citation type="journal article" date="2021" name="BMC Biol.">
        <title>Horizontally acquired antibacterial genes associated with adaptive radiation of ladybird beetles.</title>
        <authorList>
            <person name="Li H.S."/>
            <person name="Tang X.F."/>
            <person name="Huang Y.H."/>
            <person name="Xu Z.Y."/>
            <person name="Chen M.L."/>
            <person name="Du X.Y."/>
            <person name="Qiu B.Y."/>
            <person name="Chen P.T."/>
            <person name="Zhang W."/>
            <person name="Slipinski A."/>
            <person name="Escalona H.E."/>
            <person name="Waterhouse R.M."/>
            <person name="Zwick A."/>
            <person name="Pang H."/>
        </authorList>
    </citation>
    <scope>NUCLEOTIDE SEQUENCE [LARGE SCALE GENOMIC DNA]</scope>
    <source>
        <strain evidence="2">SYSU2018</strain>
    </source>
</reference>
<keyword evidence="3" id="KW-1185">Reference proteome</keyword>
<accession>A0ABD2MJ32</accession>
<sequence length="103" mass="11005">MQNPTTIIGQASAATSSRTRSSSTECESPSVIDDVSNFSYEAAPGEHLKTPENVCPPETEILLNLTPLSNLNISFTSFATSKEIRPFAKSSAAIGKKKKCPET</sequence>
<evidence type="ECO:0000256" key="1">
    <source>
        <dbReference type="SAM" id="MobiDB-lite"/>
    </source>
</evidence>